<dbReference type="EMBL" id="MDKC01000002">
    <property type="protein sequence ID" value="ODG93247.1"/>
    <property type="molecule type" value="Genomic_DNA"/>
</dbReference>
<proteinExistence type="predicted"/>
<sequence length="78" mass="8575">MKLLVSIVLATILGIVLMMLGEVGIIIGFGILAGTLFRGVYLLNDLSNRLSKVAPIVPKSDKVKEAYENYLREKDINI</sequence>
<organism evidence="1 2">
    <name type="scientific">Gottfriedia luciferensis</name>
    <dbReference type="NCBI Taxonomy" id="178774"/>
    <lineage>
        <taxon>Bacteria</taxon>
        <taxon>Bacillati</taxon>
        <taxon>Bacillota</taxon>
        <taxon>Bacilli</taxon>
        <taxon>Bacillales</taxon>
        <taxon>Bacillaceae</taxon>
        <taxon>Gottfriedia</taxon>
    </lineage>
</organism>
<evidence type="ECO:0000313" key="1">
    <source>
        <dbReference type="EMBL" id="ODG93247.1"/>
    </source>
</evidence>
<evidence type="ECO:0000313" key="2">
    <source>
        <dbReference type="Proteomes" id="UP000094580"/>
    </source>
</evidence>
<comment type="caution">
    <text evidence="1">The sequence shown here is derived from an EMBL/GenBank/DDBJ whole genome shotgun (WGS) entry which is preliminary data.</text>
</comment>
<name>A0ABX2ZV03_9BACI</name>
<protein>
    <recommendedName>
        <fullName evidence="3">ATP-dependent Lon protease</fullName>
    </recommendedName>
</protein>
<keyword evidence="2" id="KW-1185">Reference proteome</keyword>
<gene>
    <name evidence="1" type="ORF">BED47_02875</name>
</gene>
<evidence type="ECO:0008006" key="3">
    <source>
        <dbReference type="Google" id="ProtNLM"/>
    </source>
</evidence>
<accession>A0ABX2ZV03</accession>
<reference evidence="1 2" key="1">
    <citation type="submission" date="2016-07" db="EMBL/GenBank/DDBJ databases">
        <authorList>
            <person name="Townsley L."/>
            <person name="Shank E.A."/>
        </authorList>
    </citation>
    <scope>NUCLEOTIDE SEQUENCE [LARGE SCALE GENOMIC DNA]</scope>
    <source>
        <strain evidence="1 2">CH01</strain>
    </source>
</reference>
<dbReference type="RefSeq" id="WP_069032325.1">
    <property type="nucleotide sequence ID" value="NZ_MDKC01000002.1"/>
</dbReference>
<dbReference type="Proteomes" id="UP000094580">
    <property type="component" value="Unassembled WGS sequence"/>
</dbReference>